<dbReference type="Pfam" id="PF00069">
    <property type="entry name" value="Pkinase"/>
    <property type="match status" value="1"/>
</dbReference>
<dbReference type="PANTHER" id="PTHR24346">
    <property type="entry name" value="MAP/MICROTUBULE AFFINITY-REGULATING KINASE"/>
    <property type="match status" value="1"/>
</dbReference>
<dbReference type="SUPFAM" id="SSF56112">
    <property type="entry name" value="Protein kinase-like (PK-like)"/>
    <property type="match status" value="1"/>
</dbReference>
<sequence>MDESGCRDIFKQVVSTTHHLHTKSLVVHRDIKDKIAVLDEEWGINLIYLVVRRISRTAEYAAPEILQGELYRGKEQDIWALGILLYDCVWKNPFYTVDEILDHPCRIP</sequence>
<dbReference type="AlphaFoldDB" id="A0A1Q5TNA3"/>
<dbReference type="GO" id="GO:0005634">
    <property type="term" value="C:nucleus"/>
    <property type="evidence" value="ECO:0007669"/>
    <property type="project" value="TreeGrafter"/>
</dbReference>
<evidence type="ECO:0000256" key="1">
    <source>
        <dbReference type="ARBA" id="ARBA00022741"/>
    </source>
</evidence>
<dbReference type="GO" id="GO:0035556">
    <property type="term" value="P:intracellular signal transduction"/>
    <property type="evidence" value="ECO:0007669"/>
    <property type="project" value="TreeGrafter"/>
</dbReference>
<dbReference type="Proteomes" id="UP000186955">
    <property type="component" value="Unassembled WGS sequence"/>
</dbReference>
<dbReference type="InterPro" id="IPR000719">
    <property type="entry name" value="Prot_kinase_dom"/>
</dbReference>
<gene>
    <name evidence="4" type="ORF">PENSUB_7251</name>
</gene>
<organism evidence="4 5">
    <name type="scientific">Penicillium subrubescens</name>
    <dbReference type="NCBI Taxonomy" id="1316194"/>
    <lineage>
        <taxon>Eukaryota</taxon>
        <taxon>Fungi</taxon>
        <taxon>Dikarya</taxon>
        <taxon>Ascomycota</taxon>
        <taxon>Pezizomycotina</taxon>
        <taxon>Eurotiomycetes</taxon>
        <taxon>Eurotiomycetidae</taxon>
        <taxon>Eurotiales</taxon>
        <taxon>Aspergillaceae</taxon>
        <taxon>Penicillium</taxon>
    </lineage>
</organism>
<keyword evidence="4" id="KW-0418">Kinase</keyword>
<evidence type="ECO:0000313" key="4">
    <source>
        <dbReference type="EMBL" id="OKP01713.1"/>
    </source>
</evidence>
<keyword evidence="5" id="KW-1185">Reference proteome</keyword>
<dbReference type="PROSITE" id="PS50011">
    <property type="entry name" value="PROTEIN_KINASE_DOM"/>
    <property type="match status" value="1"/>
</dbReference>
<dbReference type="GO" id="GO:0005829">
    <property type="term" value="C:cytosol"/>
    <property type="evidence" value="ECO:0007669"/>
    <property type="project" value="TreeGrafter"/>
</dbReference>
<keyword evidence="1" id="KW-0547">Nucleotide-binding</keyword>
<dbReference type="PANTHER" id="PTHR24346:SF51">
    <property type="entry name" value="PAS DOMAIN-CONTAINING SERINE_THREONINE-PROTEIN KINASE"/>
    <property type="match status" value="1"/>
</dbReference>
<protein>
    <submittedName>
        <fullName evidence="4">Serine/threonine-protein kinase PSK2</fullName>
    </submittedName>
</protein>
<dbReference type="GO" id="GO:0004674">
    <property type="term" value="F:protein serine/threonine kinase activity"/>
    <property type="evidence" value="ECO:0007669"/>
    <property type="project" value="TreeGrafter"/>
</dbReference>
<dbReference type="GO" id="GO:0045719">
    <property type="term" value="P:negative regulation of glycogen biosynthetic process"/>
    <property type="evidence" value="ECO:0007669"/>
    <property type="project" value="TreeGrafter"/>
</dbReference>
<accession>A0A1Q5TNA3</accession>
<evidence type="ECO:0000256" key="2">
    <source>
        <dbReference type="ARBA" id="ARBA00022840"/>
    </source>
</evidence>
<reference evidence="4 5" key="1">
    <citation type="submission" date="2016-10" db="EMBL/GenBank/DDBJ databases">
        <title>Genome sequence of the ascomycete fungus Penicillium subrubescens.</title>
        <authorList>
            <person name="De Vries R.P."/>
            <person name="Peng M."/>
            <person name="Dilokpimol A."/>
            <person name="Hilden K."/>
            <person name="Makela M.R."/>
            <person name="Grigoriev I."/>
            <person name="Riley R."/>
            <person name="Granchi Z."/>
        </authorList>
    </citation>
    <scope>NUCLEOTIDE SEQUENCE [LARGE SCALE GENOMIC DNA]</scope>
    <source>
        <strain evidence="4 5">CBS 132785</strain>
    </source>
</reference>
<keyword evidence="4" id="KW-0808">Transferase</keyword>
<dbReference type="OrthoDB" id="10252171at2759"/>
<dbReference type="EMBL" id="MNBE01000634">
    <property type="protein sequence ID" value="OKP01713.1"/>
    <property type="molecule type" value="Genomic_DNA"/>
</dbReference>
<dbReference type="InterPro" id="IPR011009">
    <property type="entry name" value="Kinase-like_dom_sf"/>
</dbReference>
<dbReference type="GO" id="GO:0005524">
    <property type="term" value="F:ATP binding"/>
    <property type="evidence" value="ECO:0007669"/>
    <property type="project" value="UniProtKB-KW"/>
</dbReference>
<evidence type="ECO:0000259" key="3">
    <source>
        <dbReference type="PROSITE" id="PS50011"/>
    </source>
</evidence>
<dbReference type="Gene3D" id="1.10.510.10">
    <property type="entry name" value="Transferase(Phosphotransferase) domain 1"/>
    <property type="match status" value="1"/>
</dbReference>
<feature type="domain" description="Protein kinase" evidence="3">
    <location>
        <begin position="1"/>
        <end position="108"/>
    </location>
</feature>
<evidence type="ECO:0000313" key="5">
    <source>
        <dbReference type="Proteomes" id="UP000186955"/>
    </source>
</evidence>
<proteinExistence type="predicted"/>
<comment type="caution">
    <text evidence="4">The sequence shown here is derived from an EMBL/GenBank/DDBJ whole genome shotgun (WGS) entry which is preliminary data.</text>
</comment>
<name>A0A1Q5TNA3_9EURO</name>
<dbReference type="STRING" id="1316194.A0A1Q5TNA3"/>
<keyword evidence="2" id="KW-0067">ATP-binding</keyword>